<gene>
    <name evidence="2" type="ORF">J2R62_13030</name>
</gene>
<keyword evidence="1" id="KW-0472">Membrane</keyword>
<dbReference type="AlphaFoldDB" id="A0A8I1W7Q2"/>
<protein>
    <submittedName>
        <fullName evidence="2">Uncharacterized protein</fullName>
    </submittedName>
</protein>
<evidence type="ECO:0000313" key="3">
    <source>
        <dbReference type="Proteomes" id="UP000664658"/>
    </source>
</evidence>
<dbReference type="Proteomes" id="UP000664658">
    <property type="component" value="Unassembled WGS sequence"/>
</dbReference>
<organism evidence="2 3">
    <name type="scientific">Plesiomonas shigelloides</name>
    <name type="common">Aeromonas shigelloides</name>
    <dbReference type="NCBI Taxonomy" id="703"/>
    <lineage>
        <taxon>Bacteria</taxon>
        <taxon>Pseudomonadati</taxon>
        <taxon>Pseudomonadota</taxon>
        <taxon>Gammaproteobacteria</taxon>
        <taxon>Enterobacterales</taxon>
        <taxon>Enterobacteriaceae</taxon>
        <taxon>Plesiomonas</taxon>
    </lineage>
</organism>
<comment type="caution">
    <text evidence="2">The sequence shown here is derived from an EMBL/GenBank/DDBJ whole genome shotgun (WGS) entry which is preliminary data.</text>
</comment>
<proteinExistence type="predicted"/>
<evidence type="ECO:0000256" key="1">
    <source>
        <dbReference type="SAM" id="Phobius"/>
    </source>
</evidence>
<name>A0A8I1W7Q2_PLESH</name>
<keyword evidence="1" id="KW-0812">Transmembrane</keyword>
<feature type="transmembrane region" description="Helical" evidence="1">
    <location>
        <begin position="73"/>
        <end position="92"/>
    </location>
</feature>
<dbReference type="RefSeq" id="WP_207542386.1">
    <property type="nucleotide sequence ID" value="NZ_JAFNAA010000015.1"/>
</dbReference>
<reference evidence="2" key="1">
    <citation type="submission" date="2021-03" db="EMBL/GenBank/DDBJ databases">
        <title>Plesiomonas shigelloides zfcc0051, isolated from zebrafish feces.</title>
        <authorList>
            <person name="Vanderhoek Z."/>
            <person name="Gaulke C."/>
        </authorList>
    </citation>
    <scope>NUCLEOTIDE SEQUENCE</scope>
    <source>
        <strain evidence="2">Zfcc0051</strain>
    </source>
</reference>
<sequence>MHKVLSFLTLNHLLYISAFLLVENELRQQTLSGQSLVYMMYYRLLAFPVQVIIELMLLVALLFCLLSRTQPSAGITLWGGCVLSFAYVMSFIL</sequence>
<feature type="transmembrane region" description="Helical" evidence="1">
    <location>
        <begin position="42"/>
        <end position="66"/>
    </location>
</feature>
<keyword evidence="1" id="KW-1133">Transmembrane helix</keyword>
<evidence type="ECO:0000313" key="2">
    <source>
        <dbReference type="EMBL" id="MBO1109118.1"/>
    </source>
</evidence>
<accession>A0A8I1W7Q2</accession>
<dbReference type="EMBL" id="JAFNAA010000015">
    <property type="protein sequence ID" value="MBO1109118.1"/>
    <property type="molecule type" value="Genomic_DNA"/>
</dbReference>